<dbReference type="EMBL" id="JACCFS010000001">
    <property type="protein sequence ID" value="NYJ36771.1"/>
    <property type="molecule type" value="Genomic_DNA"/>
</dbReference>
<organism evidence="1 2">
    <name type="scientific">Nocardiopsis aegyptia</name>
    <dbReference type="NCBI Taxonomy" id="220378"/>
    <lineage>
        <taxon>Bacteria</taxon>
        <taxon>Bacillati</taxon>
        <taxon>Actinomycetota</taxon>
        <taxon>Actinomycetes</taxon>
        <taxon>Streptosporangiales</taxon>
        <taxon>Nocardiopsidaceae</taxon>
        <taxon>Nocardiopsis</taxon>
    </lineage>
</organism>
<dbReference type="Pfam" id="PF14100">
    <property type="entry name" value="DUF6807"/>
    <property type="match status" value="1"/>
</dbReference>
<comment type="caution">
    <text evidence="1">The sequence shown here is derived from an EMBL/GenBank/DDBJ whole genome shotgun (WGS) entry which is preliminary data.</text>
</comment>
<accession>A0A7Z0ES71</accession>
<gene>
    <name evidence="1" type="ORF">HNR10_004652</name>
</gene>
<evidence type="ECO:0000313" key="2">
    <source>
        <dbReference type="Proteomes" id="UP000572051"/>
    </source>
</evidence>
<reference evidence="1 2" key="1">
    <citation type="submission" date="2020-07" db="EMBL/GenBank/DDBJ databases">
        <title>Sequencing the genomes of 1000 actinobacteria strains.</title>
        <authorList>
            <person name="Klenk H.-P."/>
        </authorList>
    </citation>
    <scope>NUCLEOTIDE SEQUENCE [LARGE SCALE GENOMIC DNA]</scope>
    <source>
        <strain evidence="1 2">DSM 44442</strain>
    </source>
</reference>
<evidence type="ECO:0008006" key="3">
    <source>
        <dbReference type="Google" id="ProtNLM"/>
    </source>
</evidence>
<keyword evidence="2" id="KW-1185">Reference proteome</keyword>
<name>A0A7Z0ES71_9ACTN</name>
<dbReference type="InterPro" id="IPR029475">
    <property type="entry name" value="DUF6807"/>
</dbReference>
<evidence type="ECO:0000313" key="1">
    <source>
        <dbReference type="EMBL" id="NYJ36771.1"/>
    </source>
</evidence>
<dbReference type="Proteomes" id="UP000572051">
    <property type="component" value="Unassembled WGS sequence"/>
</dbReference>
<dbReference type="RefSeq" id="WP_179826932.1">
    <property type="nucleotide sequence ID" value="NZ_JACCFS010000001.1"/>
</dbReference>
<protein>
    <recommendedName>
        <fullName evidence="3">Methane oxygenase PmoA</fullName>
    </recommendedName>
</protein>
<dbReference type="AlphaFoldDB" id="A0A7Z0ES71"/>
<sequence>MSDGPALTRTDDDLTVTACGTEIARYVLRPDAPAVEAPKPFLHPLRTLSGAPLTAARPWDHRWHKGLQMTWSHVSGQNFWGGPTYVHGQGYVWLDNVGSIRHERFGSVEEHDGEVACTEDLTWLNSQGERWITEVRTHRFHSVDRDRGLWALDFSTALTNVRGGALELGSPTTAGRPAAGYTGLFWRGPRAWTGGDAVSSAGHRGNDIMGTRADWIAFSGQHDEIDGGATVLAFAGTSTGAVPITWFLRSEPIPVFSPSPSFDRTLTLAPGDVLALRHRLVFVDRPCADEEITALAEEFTP</sequence>
<proteinExistence type="predicted"/>